<sequence>MSATWFLYSPLSPRAISALADEYERHLEAYIDENVERIDEDETVPDVVAGGEVPPVAELQAAYALAKRPLPKPLLARYRACKSVITLEHVADLEAGPCRGVVSTLRYLLPRVGEGALLFPDAVPLVPVEEMLARIEDKKGLPGFDGEDDDDDDDDILSWGKKGKTAGKSKDAPDQVRALRVLASLEGLMNDPELALDLRGTLQRSSKLTQQYAALLIEDGAMSDIKASKELGVTVQELTKMADELDRTLLALKD</sequence>
<dbReference type="Proteomes" id="UP000440224">
    <property type="component" value="Unassembled WGS sequence"/>
</dbReference>
<proteinExistence type="predicted"/>
<evidence type="ECO:0000313" key="3">
    <source>
        <dbReference type="Proteomes" id="UP000440224"/>
    </source>
</evidence>
<evidence type="ECO:0000256" key="1">
    <source>
        <dbReference type="SAM" id="MobiDB-lite"/>
    </source>
</evidence>
<organism evidence="2 3">
    <name type="scientific">Polyangium spumosum</name>
    <dbReference type="NCBI Taxonomy" id="889282"/>
    <lineage>
        <taxon>Bacteria</taxon>
        <taxon>Pseudomonadati</taxon>
        <taxon>Myxococcota</taxon>
        <taxon>Polyangia</taxon>
        <taxon>Polyangiales</taxon>
        <taxon>Polyangiaceae</taxon>
        <taxon>Polyangium</taxon>
    </lineage>
</organism>
<dbReference type="OrthoDB" id="5503700at2"/>
<accession>A0A6N7PX93</accession>
<gene>
    <name evidence="2" type="ORF">GF068_30075</name>
</gene>
<name>A0A6N7PX93_9BACT</name>
<feature type="region of interest" description="Disordered" evidence="1">
    <location>
        <begin position="139"/>
        <end position="171"/>
    </location>
</feature>
<dbReference type="RefSeq" id="WP_153822938.1">
    <property type="nucleotide sequence ID" value="NZ_WJIE01000010.1"/>
</dbReference>
<feature type="compositionally biased region" description="Acidic residues" evidence="1">
    <location>
        <begin position="145"/>
        <end position="156"/>
    </location>
</feature>
<dbReference type="AlphaFoldDB" id="A0A6N7PX93"/>
<evidence type="ECO:0000313" key="2">
    <source>
        <dbReference type="EMBL" id="MRG96137.1"/>
    </source>
</evidence>
<dbReference type="EMBL" id="WJIE01000010">
    <property type="protein sequence ID" value="MRG96137.1"/>
    <property type="molecule type" value="Genomic_DNA"/>
</dbReference>
<reference evidence="2 3" key="1">
    <citation type="submission" date="2019-10" db="EMBL/GenBank/DDBJ databases">
        <title>A soil myxobacterium in the family Polyangiaceae.</title>
        <authorList>
            <person name="Li Y."/>
            <person name="Wang J."/>
        </authorList>
    </citation>
    <scope>NUCLEOTIDE SEQUENCE [LARGE SCALE GENOMIC DNA]</scope>
    <source>
        <strain evidence="2 3">DSM 14734</strain>
    </source>
</reference>
<keyword evidence="3" id="KW-1185">Reference proteome</keyword>
<comment type="caution">
    <text evidence="2">The sequence shown here is derived from an EMBL/GenBank/DDBJ whole genome shotgun (WGS) entry which is preliminary data.</text>
</comment>
<protein>
    <submittedName>
        <fullName evidence="2">Uncharacterized protein</fullName>
    </submittedName>
</protein>